<feature type="transmembrane region" description="Helical" evidence="10">
    <location>
        <begin position="147"/>
        <end position="165"/>
    </location>
</feature>
<organism evidence="11 12">
    <name type="scientific">Candidatus Giovannonibacteria bacterium GW2011_GWA2_53_7</name>
    <dbReference type="NCBI Taxonomy" id="1618650"/>
    <lineage>
        <taxon>Bacteria</taxon>
        <taxon>Candidatus Giovannoniibacteriota</taxon>
    </lineage>
</organism>
<dbReference type="PANTHER" id="PTHR48086">
    <property type="entry name" value="SODIUM/PROLINE SYMPORTER-RELATED"/>
    <property type="match status" value="1"/>
</dbReference>
<sequence>MLVFFVCLYMLVTIPVSIVAAHKIHSSKDYVLAGRHLPFLMVLATVFATWFGSDSILGAGTAMAEGGFLNTMVDPFGAGLCLVIIGIFFVRKLYPLNHLTIGDYFTERYNRTVGTILSLAIILTYFGWTAAQFVAIGIVLNMLLGIPLAWGMALAAVIVVVYTYLGGMWSVSLNDTIQMGLIIVGLVVVVAEVIYKFGFSDIIAATPTEYFNLTPGSGGSMKEWLVYIAALMTLGLGSIPQQDVYQRAMSAKSAVISQWASITGGLMYFTIVMIPLFLGLTARYLHPELLAEGADAQQLLPTLILQHVSFPVQVLFFGSLLAAIMSTASGAILAPATLLAENVIKPFFRELSDQKRLHLIRGSIVGIALIALVVAIQKGDIYDIVGSSYSITLVAAFVPLAAGLYSKKANSLGALTAVIFGALAWQYVEHFGGEDPVIPSIIVGLLASVVGMVAGSILERKEGPGRDVPLPGPHHRESDVHPHTV</sequence>
<evidence type="ECO:0000256" key="4">
    <source>
        <dbReference type="ARBA" id="ARBA00022475"/>
    </source>
</evidence>
<evidence type="ECO:0000256" key="10">
    <source>
        <dbReference type="SAM" id="Phobius"/>
    </source>
</evidence>
<dbReference type="GO" id="GO:0005886">
    <property type="term" value="C:plasma membrane"/>
    <property type="evidence" value="ECO:0007669"/>
    <property type="project" value="TreeGrafter"/>
</dbReference>
<dbReference type="Pfam" id="PF00474">
    <property type="entry name" value="SSF"/>
    <property type="match status" value="1"/>
</dbReference>
<dbReference type="EMBL" id="LCRM01000027">
    <property type="protein sequence ID" value="KKW36442.1"/>
    <property type="molecule type" value="Genomic_DNA"/>
</dbReference>
<evidence type="ECO:0000256" key="7">
    <source>
        <dbReference type="ARBA" id="ARBA00023136"/>
    </source>
</evidence>
<dbReference type="PANTHER" id="PTHR48086:SF7">
    <property type="entry name" value="SODIUM-SOLUTE SYMPORTER-RELATED"/>
    <property type="match status" value="1"/>
</dbReference>
<dbReference type="Proteomes" id="UP000034290">
    <property type="component" value="Unassembled WGS sequence"/>
</dbReference>
<dbReference type="CDD" id="cd11474">
    <property type="entry name" value="SLC5sbd_CHT"/>
    <property type="match status" value="1"/>
</dbReference>
<keyword evidence="3" id="KW-0813">Transport</keyword>
<evidence type="ECO:0000256" key="5">
    <source>
        <dbReference type="ARBA" id="ARBA00022692"/>
    </source>
</evidence>
<evidence type="ECO:0000256" key="3">
    <source>
        <dbReference type="ARBA" id="ARBA00022448"/>
    </source>
</evidence>
<feature type="transmembrane region" description="Helical" evidence="10">
    <location>
        <begin position="388"/>
        <end position="405"/>
    </location>
</feature>
<dbReference type="InterPro" id="IPR050277">
    <property type="entry name" value="Sodium:Solute_Symporter"/>
</dbReference>
<dbReference type="InterPro" id="IPR001734">
    <property type="entry name" value="Na/solute_symporter"/>
</dbReference>
<accession>A0A0G2A6A8</accession>
<keyword evidence="6 10" id="KW-1133">Transmembrane helix</keyword>
<dbReference type="GO" id="GO:0046942">
    <property type="term" value="P:carboxylic acid transport"/>
    <property type="evidence" value="ECO:0007669"/>
    <property type="project" value="UniProtKB-ARBA"/>
</dbReference>
<comment type="similarity">
    <text evidence="2 8">Belongs to the sodium:solute symporter (SSF) (TC 2.A.21) family.</text>
</comment>
<evidence type="ECO:0000256" key="6">
    <source>
        <dbReference type="ARBA" id="ARBA00022989"/>
    </source>
</evidence>
<dbReference type="PROSITE" id="PS00456">
    <property type="entry name" value="NA_SOLUT_SYMP_1"/>
    <property type="match status" value="1"/>
</dbReference>
<feature type="transmembrane region" description="Helical" evidence="10">
    <location>
        <begin position="114"/>
        <end position="140"/>
    </location>
</feature>
<evidence type="ECO:0000313" key="12">
    <source>
        <dbReference type="Proteomes" id="UP000034290"/>
    </source>
</evidence>
<protein>
    <submittedName>
        <fullName evidence="11">SSS sodium solute transporter superfamily</fullName>
    </submittedName>
</protein>
<dbReference type="PROSITE" id="PS50283">
    <property type="entry name" value="NA_SOLUT_SYMP_3"/>
    <property type="match status" value="1"/>
</dbReference>
<feature type="transmembrane region" description="Helical" evidence="10">
    <location>
        <begin position="37"/>
        <end position="64"/>
    </location>
</feature>
<feature type="transmembrane region" description="Helical" evidence="10">
    <location>
        <begin position="359"/>
        <end position="376"/>
    </location>
</feature>
<dbReference type="AlphaFoldDB" id="A0A0G2A6A8"/>
<evidence type="ECO:0000256" key="1">
    <source>
        <dbReference type="ARBA" id="ARBA00004141"/>
    </source>
</evidence>
<dbReference type="PATRIC" id="fig|1618650.3.peg.309"/>
<dbReference type="InterPro" id="IPR018212">
    <property type="entry name" value="Na/solute_symporter_CS"/>
</dbReference>
<evidence type="ECO:0000256" key="2">
    <source>
        <dbReference type="ARBA" id="ARBA00006434"/>
    </source>
</evidence>
<evidence type="ECO:0000256" key="9">
    <source>
        <dbReference type="SAM" id="MobiDB-lite"/>
    </source>
</evidence>
<dbReference type="GO" id="GO:0022857">
    <property type="term" value="F:transmembrane transporter activity"/>
    <property type="evidence" value="ECO:0007669"/>
    <property type="project" value="InterPro"/>
</dbReference>
<feature type="region of interest" description="Disordered" evidence="9">
    <location>
        <begin position="463"/>
        <end position="485"/>
    </location>
</feature>
<dbReference type="Gene3D" id="1.20.1730.10">
    <property type="entry name" value="Sodium/glucose cotransporter"/>
    <property type="match status" value="1"/>
</dbReference>
<evidence type="ECO:0000256" key="8">
    <source>
        <dbReference type="RuleBase" id="RU362091"/>
    </source>
</evidence>
<keyword evidence="7 10" id="KW-0472">Membrane</keyword>
<feature type="transmembrane region" description="Helical" evidence="10">
    <location>
        <begin position="314"/>
        <end position="339"/>
    </location>
</feature>
<dbReference type="InterPro" id="IPR038377">
    <property type="entry name" value="Na/Glc_symporter_sf"/>
</dbReference>
<feature type="compositionally biased region" description="Basic and acidic residues" evidence="9">
    <location>
        <begin position="474"/>
        <end position="485"/>
    </location>
</feature>
<feature type="transmembrane region" description="Helical" evidence="10">
    <location>
        <begin position="177"/>
        <end position="195"/>
    </location>
</feature>
<feature type="transmembrane region" description="Helical" evidence="10">
    <location>
        <begin position="440"/>
        <end position="458"/>
    </location>
</feature>
<name>A0A0G2A6A8_9BACT</name>
<feature type="transmembrane region" description="Helical" evidence="10">
    <location>
        <begin position="76"/>
        <end position="94"/>
    </location>
</feature>
<gene>
    <name evidence="11" type="ORF">UY81_C0027G0008</name>
</gene>
<evidence type="ECO:0000313" key="11">
    <source>
        <dbReference type="EMBL" id="KKW36442.1"/>
    </source>
</evidence>
<feature type="transmembrane region" description="Helical" evidence="10">
    <location>
        <begin position="259"/>
        <end position="280"/>
    </location>
</feature>
<keyword evidence="5 10" id="KW-0812">Transmembrane</keyword>
<comment type="subcellular location">
    <subcellularLocation>
        <location evidence="1">Membrane</location>
        <topology evidence="1">Multi-pass membrane protein</topology>
    </subcellularLocation>
</comment>
<keyword evidence="4" id="KW-1003">Cell membrane</keyword>
<comment type="caution">
    <text evidence="11">The sequence shown here is derived from an EMBL/GenBank/DDBJ whole genome shotgun (WGS) entry which is preliminary data.</text>
</comment>
<proteinExistence type="inferred from homology"/>
<feature type="transmembrane region" description="Helical" evidence="10">
    <location>
        <begin position="412"/>
        <end position="428"/>
    </location>
</feature>
<reference evidence="11 12" key="1">
    <citation type="journal article" date="2015" name="Nature">
        <title>rRNA introns, odd ribosomes, and small enigmatic genomes across a large radiation of phyla.</title>
        <authorList>
            <person name="Brown C.T."/>
            <person name="Hug L.A."/>
            <person name="Thomas B.C."/>
            <person name="Sharon I."/>
            <person name="Castelle C.J."/>
            <person name="Singh A."/>
            <person name="Wilkins M.J."/>
            <person name="Williams K.H."/>
            <person name="Banfield J.F."/>
        </authorList>
    </citation>
    <scope>NUCLEOTIDE SEQUENCE [LARGE SCALE GENOMIC DNA]</scope>
</reference>